<proteinExistence type="predicted"/>
<dbReference type="InterPro" id="IPR032831">
    <property type="entry name" value="LptM_cons"/>
</dbReference>
<feature type="compositionally biased region" description="Pro residues" evidence="7">
    <location>
        <begin position="33"/>
        <end position="48"/>
    </location>
</feature>
<keyword evidence="2" id="KW-0732">Signal</keyword>
<evidence type="ECO:0000256" key="7">
    <source>
        <dbReference type="SAM" id="MobiDB-lite"/>
    </source>
</evidence>
<reference evidence="8 9" key="1">
    <citation type="submission" date="2017-05" db="EMBL/GenBank/DDBJ databases">
        <title>Complete and WGS of Bordetella genogroups.</title>
        <authorList>
            <person name="Spilker T."/>
            <person name="LiPuma J."/>
        </authorList>
    </citation>
    <scope>NUCLEOTIDE SEQUENCE [LARGE SCALE GENOMIC DNA]</scope>
    <source>
        <strain evidence="8 9">AU9919</strain>
    </source>
</reference>
<accession>A0A261V0X2</accession>
<dbReference type="NCBIfam" id="NF047847">
    <property type="entry name" value="SS_mature_LptM"/>
    <property type="match status" value="1"/>
</dbReference>
<evidence type="ECO:0000313" key="9">
    <source>
        <dbReference type="Proteomes" id="UP000216885"/>
    </source>
</evidence>
<evidence type="ECO:0000256" key="3">
    <source>
        <dbReference type="ARBA" id="ARBA00023136"/>
    </source>
</evidence>
<feature type="compositionally biased region" description="Polar residues" evidence="7">
    <location>
        <begin position="54"/>
        <end position="66"/>
    </location>
</feature>
<dbReference type="GO" id="GO:0009279">
    <property type="term" value="C:cell outer membrane"/>
    <property type="evidence" value="ECO:0007669"/>
    <property type="project" value="UniProtKB-SubCell"/>
</dbReference>
<comment type="caution">
    <text evidence="8">The sequence shown here is derived from an EMBL/GenBank/DDBJ whole genome shotgun (WGS) entry which is preliminary data.</text>
</comment>
<evidence type="ECO:0000256" key="5">
    <source>
        <dbReference type="ARBA" id="ARBA00023237"/>
    </source>
</evidence>
<evidence type="ECO:0000313" key="8">
    <source>
        <dbReference type="EMBL" id="OZI67501.1"/>
    </source>
</evidence>
<feature type="region of interest" description="Disordered" evidence="7">
    <location>
        <begin position="29"/>
        <end position="66"/>
    </location>
</feature>
<keyword evidence="6" id="KW-0449">Lipoprotein</keyword>
<dbReference type="EMBL" id="NEVQ01000001">
    <property type="protein sequence ID" value="OZI67501.1"/>
    <property type="molecule type" value="Genomic_DNA"/>
</dbReference>
<evidence type="ECO:0000256" key="4">
    <source>
        <dbReference type="ARBA" id="ARBA00023139"/>
    </source>
</evidence>
<organism evidence="8 9">
    <name type="scientific">Bordetella genomosp. 4</name>
    <dbReference type="NCBI Taxonomy" id="463044"/>
    <lineage>
        <taxon>Bacteria</taxon>
        <taxon>Pseudomonadati</taxon>
        <taxon>Pseudomonadota</taxon>
        <taxon>Betaproteobacteria</taxon>
        <taxon>Burkholderiales</taxon>
        <taxon>Alcaligenaceae</taxon>
        <taxon>Bordetella</taxon>
    </lineage>
</organism>
<keyword evidence="5" id="KW-0998">Cell outer membrane</keyword>
<keyword evidence="9" id="KW-1185">Reference proteome</keyword>
<dbReference type="Proteomes" id="UP000216885">
    <property type="component" value="Unassembled WGS sequence"/>
</dbReference>
<gene>
    <name evidence="8" type="ORF">CAL20_00170</name>
</gene>
<evidence type="ECO:0008006" key="10">
    <source>
        <dbReference type="Google" id="ProtNLM"/>
    </source>
</evidence>
<name>A0A261V0X2_9BORD</name>
<keyword evidence="4" id="KW-0564">Palmitate</keyword>
<protein>
    <recommendedName>
        <fullName evidence="10">Lipoprotein</fullName>
    </recommendedName>
</protein>
<evidence type="ECO:0000256" key="2">
    <source>
        <dbReference type="ARBA" id="ARBA00022729"/>
    </source>
</evidence>
<dbReference type="Pfam" id="PF13627">
    <property type="entry name" value="LptM_cons"/>
    <property type="match status" value="1"/>
</dbReference>
<dbReference type="AlphaFoldDB" id="A0A261V0X2"/>
<sequence length="66" mass="6934">MSHMAHGRMVLRIVATLAAVSLTAACGFKGPLYLPPEPAQDEAPPPPQTQTQPSERNNTSPATSPP</sequence>
<keyword evidence="3" id="KW-0472">Membrane</keyword>
<evidence type="ECO:0000256" key="6">
    <source>
        <dbReference type="ARBA" id="ARBA00023288"/>
    </source>
</evidence>
<evidence type="ECO:0000256" key="1">
    <source>
        <dbReference type="ARBA" id="ARBA00004459"/>
    </source>
</evidence>
<comment type="subcellular location">
    <subcellularLocation>
        <location evidence="1">Cell outer membrane</location>
        <topology evidence="1">Lipid-anchor</topology>
    </subcellularLocation>
</comment>